<feature type="domain" description="Cyclin-like" evidence="7">
    <location>
        <begin position="180"/>
        <end position="265"/>
    </location>
</feature>
<feature type="compositionally biased region" description="Polar residues" evidence="6">
    <location>
        <begin position="293"/>
        <end position="318"/>
    </location>
</feature>
<dbReference type="EMBL" id="JBDFQZ010000010">
    <property type="protein sequence ID" value="KAK9684932.1"/>
    <property type="molecule type" value="Genomic_DNA"/>
</dbReference>
<feature type="compositionally biased region" description="Basic and acidic residues" evidence="6">
    <location>
        <begin position="376"/>
        <end position="387"/>
    </location>
</feature>
<evidence type="ECO:0000256" key="2">
    <source>
        <dbReference type="ARBA" id="ARBA00023127"/>
    </source>
</evidence>
<gene>
    <name evidence="8" type="ORF">RND81_10G243700</name>
</gene>
<evidence type="ECO:0000259" key="7">
    <source>
        <dbReference type="SMART" id="SM00385"/>
    </source>
</evidence>
<dbReference type="FunFam" id="1.10.472.10:FF:000028">
    <property type="entry name" value="Cyclin-T1-5 like"/>
    <property type="match status" value="1"/>
</dbReference>
<keyword evidence="2 5" id="KW-0195">Cyclin</keyword>
<name>A0AAW1I6D4_SAPOF</name>
<dbReference type="InterPro" id="IPR013763">
    <property type="entry name" value="Cyclin-like_dom"/>
</dbReference>
<comment type="caution">
    <text evidence="8">The sequence shown here is derived from an EMBL/GenBank/DDBJ whole genome shotgun (WGS) entry which is preliminary data.</text>
</comment>
<evidence type="ECO:0000256" key="1">
    <source>
        <dbReference type="ARBA" id="ARBA00022618"/>
    </source>
</evidence>
<feature type="compositionally biased region" description="Basic and acidic residues" evidence="6">
    <location>
        <begin position="397"/>
        <end position="438"/>
    </location>
</feature>
<feature type="compositionally biased region" description="Basic and acidic residues" evidence="6">
    <location>
        <begin position="466"/>
        <end position="478"/>
    </location>
</feature>
<dbReference type="GO" id="GO:0006357">
    <property type="term" value="P:regulation of transcription by RNA polymerase II"/>
    <property type="evidence" value="ECO:0007669"/>
    <property type="project" value="InterPro"/>
</dbReference>
<dbReference type="GO" id="GO:0016538">
    <property type="term" value="F:cyclin-dependent protein serine/threonine kinase regulator activity"/>
    <property type="evidence" value="ECO:0007669"/>
    <property type="project" value="InterPro"/>
</dbReference>
<dbReference type="SUPFAM" id="SSF47954">
    <property type="entry name" value="Cyclin-like"/>
    <property type="match status" value="2"/>
</dbReference>
<feature type="domain" description="Cyclin-like" evidence="7">
    <location>
        <begin position="65"/>
        <end position="167"/>
    </location>
</feature>
<dbReference type="AlphaFoldDB" id="A0AAW1I6D4"/>
<feature type="region of interest" description="Disordered" evidence="6">
    <location>
        <begin position="290"/>
        <end position="539"/>
    </location>
</feature>
<dbReference type="CDD" id="cd20588">
    <property type="entry name" value="CYCLIN_AcCycT_rpt2"/>
    <property type="match status" value="1"/>
</dbReference>
<protein>
    <recommendedName>
        <fullName evidence="7">Cyclin-like domain-containing protein</fullName>
    </recommendedName>
</protein>
<feature type="compositionally biased region" description="Basic and acidic residues" evidence="6">
    <location>
        <begin position="17"/>
        <end position="28"/>
    </location>
</feature>
<proteinExistence type="inferred from homology"/>
<accession>A0AAW1I6D4</accession>
<dbReference type="FunFam" id="1.10.472.10:FF:000026">
    <property type="entry name" value="Cyclin-T1-5 like"/>
    <property type="match status" value="1"/>
</dbReference>
<sequence length="539" mass="60493">MANLASGESSQPLSAEVESHRMSRERPNDGGQWYFSRKEIEENSPSRSDGIDLKKEIYLRKSYCTFLQDLGIKLKVPQVTIASAIIFCHRFYLRQSHAKNDRRTVATACMFLGGKVEETPRPLKDVIIVSYEIIHKKDPAAAQKIKQKEVYEQQKELILVGERVVLATLGFDLNVQHPYKPLVEAIKKFNVAQNALAQVAWNFVNDGLRTSLCLQFMPHHIAAGAIFLAAKFLKVKLPSDAEKVWWQEFDVTPRQLEEVSNQMLEMYEQNKALPSHGNEAEGSVAVGAADRAASNTSTVDHLPNGNSSHDAATVTTPQLHDYSNKLDGTHRSSRSKSNDCGSSDHKLPEEPEGPEPEVHQECNSRENSKENNAGDSKTKVSDVEFKESLPIQSPSEMNEKIDTNKLKELREKRKKSRGDVIRKKDSTDEYDPIMKELEEGVELAAAESKQEKQQSRSQPNASLDDDDKHVDIPGDRHHLGLKGQYNEEECEVSTVEDSGLDYHSPKSSDRKRKAGSPEDTASDGKRLCDSLQHVQENHD</sequence>
<feature type="compositionally biased region" description="Basic and acidic residues" evidence="6">
    <location>
        <begin position="356"/>
        <end position="369"/>
    </location>
</feature>
<keyword evidence="1" id="KW-0132">Cell division</keyword>
<feature type="compositionally biased region" description="Polar residues" evidence="6">
    <location>
        <begin position="1"/>
        <end position="13"/>
    </location>
</feature>
<dbReference type="SMART" id="SM00385">
    <property type="entry name" value="CYCLIN"/>
    <property type="match status" value="2"/>
</dbReference>
<evidence type="ECO:0000313" key="9">
    <source>
        <dbReference type="Proteomes" id="UP001443914"/>
    </source>
</evidence>
<dbReference type="PANTHER" id="PTHR10026">
    <property type="entry name" value="CYCLIN"/>
    <property type="match status" value="1"/>
</dbReference>
<evidence type="ECO:0000256" key="5">
    <source>
        <dbReference type="RuleBase" id="RU000383"/>
    </source>
</evidence>
<comment type="similarity">
    <text evidence="4">Belongs to the cyclin family. Cyclin T subfamily.</text>
</comment>
<reference evidence="8 9" key="1">
    <citation type="submission" date="2024-03" db="EMBL/GenBank/DDBJ databases">
        <title>WGS assembly of Saponaria officinalis var. Norfolk2.</title>
        <authorList>
            <person name="Jenkins J."/>
            <person name="Shu S."/>
            <person name="Grimwood J."/>
            <person name="Barry K."/>
            <person name="Goodstein D."/>
            <person name="Schmutz J."/>
            <person name="Leebens-Mack J."/>
            <person name="Osbourn A."/>
        </authorList>
    </citation>
    <scope>NUCLEOTIDE SEQUENCE [LARGE SCALE GENOMIC DNA]</scope>
    <source>
        <strain evidence="9">cv. Norfolk2</strain>
        <strain evidence="8">JIC</strain>
        <tissue evidence="8">Leaf</tissue>
    </source>
</reference>
<feature type="region of interest" description="Disordered" evidence="6">
    <location>
        <begin position="1"/>
        <end position="48"/>
    </location>
</feature>
<evidence type="ECO:0000313" key="8">
    <source>
        <dbReference type="EMBL" id="KAK9684932.1"/>
    </source>
</evidence>
<organism evidence="8 9">
    <name type="scientific">Saponaria officinalis</name>
    <name type="common">Common soapwort</name>
    <name type="synonym">Lychnis saponaria</name>
    <dbReference type="NCBI Taxonomy" id="3572"/>
    <lineage>
        <taxon>Eukaryota</taxon>
        <taxon>Viridiplantae</taxon>
        <taxon>Streptophyta</taxon>
        <taxon>Embryophyta</taxon>
        <taxon>Tracheophyta</taxon>
        <taxon>Spermatophyta</taxon>
        <taxon>Magnoliopsida</taxon>
        <taxon>eudicotyledons</taxon>
        <taxon>Gunneridae</taxon>
        <taxon>Pentapetalae</taxon>
        <taxon>Caryophyllales</taxon>
        <taxon>Caryophyllaceae</taxon>
        <taxon>Caryophylleae</taxon>
        <taxon>Saponaria</taxon>
    </lineage>
</organism>
<keyword evidence="9" id="KW-1185">Reference proteome</keyword>
<dbReference type="Gene3D" id="1.10.472.10">
    <property type="entry name" value="Cyclin-like"/>
    <property type="match status" value="2"/>
</dbReference>
<dbReference type="CDD" id="cd20587">
    <property type="entry name" value="CYCLIN_AcCycT_rpt1"/>
    <property type="match status" value="1"/>
</dbReference>
<dbReference type="InterPro" id="IPR006671">
    <property type="entry name" value="Cyclin_N"/>
</dbReference>
<dbReference type="GO" id="GO:0051301">
    <property type="term" value="P:cell division"/>
    <property type="evidence" value="ECO:0007669"/>
    <property type="project" value="UniProtKB-KW"/>
</dbReference>
<dbReference type="EMBL" id="JBDFQZ010000010">
    <property type="protein sequence ID" value="KAK9684933.1"/>
    <property type="molecule type" value="Genomic_DNA"/>
</dbReference>
<dbReference type="Pfam" id="PF21797">
    <property type="entry name" value="CycT2-like_C"/>
    <property type="match status" value="1"/>
</dbReference>
<evidence type="ECO:0000256" key="4">
    <source>
        <dbReference type="ARBA" id="ARBA00061204"/>
    </source>
</evidence>
<evidence type="ECO:0000256" key="3">
    <source>
        <dbReference type="ARBA" id="ARBA00023306"/>
    </source>
</evidence>
<dbReference type="InterPro" id="IPR036915">
    <property type="entry name" value="Cyclin-like_sf"/>
</dbReference>
<keyword evidence="3" id="KW-0131">Cell cycle</keyword>
<dbReference type="Pfam" id="PF00134">
    <property type="entry name" value="Cyclin_N"/>
    <property type="match status" value="1"/>
</dbReference>
<dbReference type="Proteomes" id="UP001443914">
    <property type="component" value="Unassembled WGS sequence"/>
</dbReference>
<evidence type="ECO:0000256" key="6">
    <source>
        <dbReference type="SAM" id="MobiDB-lite"/>
    </source>
</evidence>
<dbReference type="InterPro" id="IPR043198">
    <property type="entry name" value="Cyclin/Ssn8"/>
</dbReference>